<dbReference type="STRING" id="249408.BOO71_0007624"/>
<dbReference type="Proteomes" id="UP000186607">
    <property type="component" value="Unassembled WGS sequence"/>
</dbReference>
<dbReference type="AlphaFoldDB" id="A0A1U7NY28"/>
<evidence type="ECO:0000313" key="2">
    <source>
        <dbReference type="EMBL" id="OLV17825.1"/>
    </source>
</evidence>
<dbReference type="EMBL" id="MSTI01000085">
    <property type="protein sequence ID" value="OLV17825.1"/>
    <property type="molecule type" value="Genomic_DNA"/>
</dbReference>
<proteinExistence type="predicted"/>
<sequence length="276" mass="29485">MNHAALDAAIALAARYHLTLIGLHVMVPDMVDMTGIGPAGTMGTGYVAPAEYALDAQATQIKRQANETLLADFQQRCAQAGVDCEPTSEVDNAAKDIVYRAQHSDLLWLSREGLHAGQTTWFSNFEHVVRESPIPVWVGGANQALPQRLTVAYDGHAQASGALEVAASLSRAWRLPLDLLVIHEGLDDRQAQTTLRDAQAKLKALHSPPERAQVGAGHPTAALIQVTAPDALLVMGTHSHQPFLGFRRGHTVDDVLLSAQGPVLLCPKDAAQGGRS</sequence>
<feature type="domain" description="UspA" evidence="1">
    <location>
        <begin position="147"/>
        <end position="267"/>
    </location>
</feature>
<dbReference type="SUPFAM" id="SSF52402">
    <property type="entry name" value="Adenine nucleotide alpha hydrolases-like"/>
    <property type="match status" value="2"/>
</dbReference>
<dbReference type="Gene3D" id="3.40.50.12370">
    <property type="match status" value="1"/>
</dbReference>
<dbReference type="Pfam" id="PF00582">
    <property type="entry name" value="Usp"/>
    <property type="match status" value="1"/>
</dbReference>
<comment type="caution">
    <text evidence="2">The sequence shown here is derived from an EMBL/GenBank/DDBJ whole genome shotgun (WGS) entry which is preliminary data.</text>
</comment>
<dbReference type="InterPro" id="IPR006016">
    <property type="entry name" value="UspA"/>
</dbReference>
<evidence type="ECO:0000313" key="3">
    <source>
        <dbReference type="Proteomes" id="UP000186607"/>
    </source>
</evidence>
<organism evidence="2 3">
    <name type="scientific">Deinococcus marmoris</name>
    <dbReference type="NCBI Taxonomy" id="249408"/>
    <lineage>
        <taxon>Bacteria</taxon>
        <taxon>Thermotogati</taxon>
        <taxon>Deinococcota</taxon>
        <taxon>Deinococci</taxon>
        <taxon>Deinococcales</taxon>
        <taxon>Deinococcaceae</taxon>
        <taxon>Deinococcus</taxon>
    </lineage>
</organism>
<reference evidence="2 3" key="1">
    <citation type="submission" date="2017-01" db="EMBL/GenBank/DDBJ databases">
        <title>Genome Analysis of Deinococcus marmoris KOPRI26562.</title>
        <authorList>
            <person name="Kim J.H."/>
            <person name="Oh H.-M."/>
        </authorList>
    </citation>
    <scope>NUCLEOTIDE SEQUENCE [LARGE SCALE GENOMIC DNA]</scope>
    <source>
        <strain evidence="2 3">KOPRI26562</strain>
    </source>
</reference>
<keyword evidence="3" id="KW-1185">Reference proteome</keyword>
<accession>A0A1U7NY28</accession>
<name>A0A1U7NY28_9DEIO</name>
<protein>
    <recommendedName>
        <fullName evidence="1">UspA domain-containing protein</fullName>
    </recommendedName>
</protein>
<gene>
    <name evidence="2" type="ORF">BOO71_0007624</name>
</gene>
<dbReference type="CDD" id="cd00293">
    <property type="entry name" value="USP-like"/>
    <property type="match status" value="1"/>
</dbReference>
<evidence type="ECO:0000259" key="1">
    <source>
        <dbReference type="Pfam" id="PF00582"/>
    </source>
</evidence>